<dbReference type="InterPro" id="IPR000524">
    <property type="entry name" value="Tscrpt_reg_HTH_GntR"/>
</dbReference>
<name>A0ABU4L261_9ACTN</name>
<dbReference type="SMART" id="SM00895">
    <property type="entry name" value="FCD"/>
    <property type="match status" value="1"/>
</dbReference>
<evidence type="ECO:0000256" key="3">
    <source>
        <dbReference type="ARBA" id="ARBA00023163"/>
    </source>
</evidence>
<dbReference type="Proteomes" id="UP001271723">
    <property type="component" value="Unassembled WGS sequence"/>
</dbReference>
<protein>
    <submittedName>
        <fullName evidence="5">GntR family transcriptional regulator</fullName>
    </submittedName>
</protein>
<feature type="domain" description="HTH gntR-type" evidence="4">
    <location>
        <begin position="10"/>
        <end position="77"/>
    </location>
</feature>
<dbReference type="EMBL" id="JARAVY010000004">
    <property type="protein sequence ID" value="MDX2909676.1"/>
    <property type="molecule type" value="Genomic_DNA"/>
</dbReference>
<dbReference type="PANTHER" id="PTHR43537:SF5">
    <property type="entry name" value="UXU OPERON TRANSCRIPTIONAL REGULATOR"/>
    <property type="match status" value="1"/>
</dbReference>
<accession>A0ABU4L261</accession>
<evidence type="ECO:0000259" key="4">
    <source>
        <dbReference type="PROSITE" id="PS50949"/>
    </source>
</evidence>
<keyword evidence="2" id="KW-0238">DNA-binding</keyword>
<proteinExistence type="predicted"/>
<dbReference type="CDD" id="cd07377">
    <property type="entry name" value="WHTH_GntR"/>
    <property type="match status" value="1"/>
</dbReference>
<evidence type="ECO:0000313" key="6">
    <source>
        <dbReference type="Proteomes" id="UP001271723"/>
    </source>
</evidence>
<dbReference type="InterPro" id="IPR011711">
    <property type="entry name" value="GntR_C"/>
</dbReference>
<dbReference type="PROSITE" id="PS50949">
    <property type="entry name" value="HTH_GNTR"/>
    <property type="match status" value="1"/>
</dbReference>
<dbReference type="InterPro" id="IPR036390">
    <property type="entry name" value="WH_DNA-bd_sf"/>
</dbReference>
<dbReference type="SMART" id="SM00345">
    <property type="entry name" value="HTH_GNTR"/>
    <property type="match status" value="1"/>
</dbReference>
<dbReference type="InterPro" id="IPR036388">
    <property type="entry name" value="WH-like_DNA-bd_sf"/>
</dbReference>
<dbReference type="RefSeq" id="WP_086756128.1">
    <property type="nucleotide sequence ID" value="NZ_JAGJBZ010000002.1"/>
</dbReference>
<dbReference type="SUPFAM" id="SSF48008">
    <property type="entry name" value="GntR ligand-binding domain-like"/>
    <property type="match status" value="1"/>
</dbReference>
<evidence type="ECO:0000256" key="2">
    <source>
        <dbReference type="ARBA" id="ARBA00023125"/>
    </source>
</evidence>
<gene>
    <name evidence="5" type="ORF">PV517_13315</name>
</gene>
<keyword evidence="1" id="KW-0805">Transcription regulation</keyword>
<evidence type="ECO:0000256" key="1">
    <source>
        <dbReference type="ARBA" id="ARBA00023015"/>
    </source>
</evidence>
<dbReference type="PANTHER" id="PTHR43537">
    <property type="entry name" value="TRANSCRIPTIONAL REGULATOR, GNTR FAMILY"/>
    <property type="match status" value="1"/>
</dbReference>
<dbReference type="Pfam" id="PF07729">
    <property type="entry name" value="FCD"/>
    <property type="match status" value="1"/>
</dbReference>
<reference evidence="5 6" key="1">
    <citation type="journal article" date="2023" name="Microb. Genom.">
        <title>Mesoterricola silvestris gen. nov., sp. nov., Mesoterricola sediminis sp. nov., Geothrix oryzae sp. nov., Geothrix edaphica sp. nov., Geothrix rubra sp. nov., and Geothrix limicola sp. nov., six novel members of Acidobacteriota isolated from soils.</title>
        <authorList>
            <person name="Weisberg A.J."/>
            <person name="Pearce E."/>
            <person name="Kramer C.G."/>
            <person name="Chang J.H."/>
            <person name="Clarke C.R."/>
        </authorList>
    </citation>
    <scope>NUCLEOTIDE SEQUENCE [LARGE SCALE GENOMIC DNA]</scope>
    <source>
        <strain evidence="5 6">NRRL_B-2795</strain>
    </source>
</reference>
<dbReference type="InterPro" id="IPR008920">
    <property type="entry name" value="TF_FadR/GntR_C"/>
</dbReference>
<evidence type="ECO:0000313" key="5">
    <source>
        <dbReference type="EMBL" id="MDX2909676.1"/>
    </source>
</evidence>
<dbReference type="Pfam" id="PF00392">
    <property type="entry name" value="GntR"/>
    <property type="match status" value="1"/>
</dbReference>
<organism evidence="5 6">
    <name type="scientific">Streptomyces griseiscabiei</name>
    <dbReference type="NCBI Taxonomy" id="2993540"/>
    <lineage>
        <taxon>Bacteria</taxon>
        <taxon>Bacillati</taxon>
        <taxon>Actinomycetota</taxon>
        <taxon>Actinomycetes</taxon>
        <taxon>Kitasatosporales</taxon>
        <taxon>Streptomycetaceae</taxon>
        <taxon>Streptomyces</taxon>
    </lineage>
</organism>
<comment type="caution">
    <text evidence="5">The sequence shown here is derived from an EMBL/GenBank/DDBJ whole genome shotgun (WGS) entry which is preliminary data.</text>
</comment>
<sequence>MSVAVSQGQPSLAERAYQVLCDRLVTLRIAPGTPINDEQVAAELGVGRTPVREALKRLEADRLVVAFPRRGTFASEVQITDLGHLTEVRLQLEPLAADCAARRAGPRDRAVLTGLLAELDADPGREVGELIELDLRLHRALYAATANPFLCDTLVRYDNLATRIWCLFLGRLPGLGGHVVEHGPLLRAVLAGDGDRAAGLAADHVKRFETAIRSLL</sequence>
<dbReference type="Gene3D" id="1.20.120.530">
    <property type="entry name" value="GntR ligand-binding domain-like"/>
    <property type="match status" value="1"/>
</dbReference>
<dbReference type="SUPFAM" id="SSF46785">
    <property type="entry name" value="Winged helix' DNA-binding domain"/>
    <property type="match status" value="1"/>
</dbReference>
<keyword evidence="3" id="KW-0804">Transcription</keyword>
<dbReference type="Gene3D" id="1.10.10.10">
    <property type="entry name" value="Winged helix-like DNA-binding domain superfamily/Winged helix DNA-binding domain"/>
    <property type="match status" value="1"/>
</dbReference>
<keyword evidence="6" id="KW-1185">Reference proteome</keyword>